<feature type="compositionally biased region" description="Pro residues" evidence="2">
    <location>
        <begin position="135"/>
        <end position="147"/>
    </location>
</feature>
<feature type="compositionally biased region" description="Low complexity" evidence="2">
    <location>
        <begin position="240"/>
        <end position="265"/>
    </location>
</feature>
<dbReference type="GO" id="GO:0003700">
    <property type="term" value="F:DNA-binding transcription factor activity"/>
    <property type="evidence" value="ECO:0007669"/>
    <property type="project" value="InterPro"/>
</dbReference>
<comment type="caution">
    <text evidence="4">The sequence shown here is derived from an EMBL/GenBank/DDBJ whole genome shotgun (WGS) entry which is preliminary data.</text>
</comment>
<dbReference type="EMBL" id="NBIV01000097">
    <property type="protein sequence ID" value="PXF44220.1"/>
    <property type="molecule type" value="Genomic_DNA"/>
</dbReference>
<organism evidence="4 5">
    <name type="scientific">Gracilariopsis chorda</name>
    <dbReference type="NCBI Taxonomy" id="448386"/>
    <lineage>
        <taxon>Eukaryota</taxon>
        <taxon>Rhodophyta</taxon>
        <taxon>Florideophyceae</taxon>
        <taxon>Rhodymeniophycidae</taxon>
        <taxon>Gracilariales</taxon>
        <taxon>Gracilariaceae</taxon>
        <taxon>Gracilariopsis</taxon>
    </lineage>
</organism>
<proteinExistence type="predicted"/>
<dbReference type="Gene3D" id="1.20.5.170">
    <property type="match status" value="1"/>
</dbReference>
<dbReference type="InterPro" id="IPR004827">
    <property type="entry name" value="bZIP"/>
</dbReference>
<dbReference type="Proteomes" id="UP000247409">
    <property type="component" value="Unassembled WGS sequence"/>
</dbReference>
<dbReference type="InterPro" id="IPR046347">
    <property type="entry name" value="bZIP_sf"/>
</dbReference>
<evidence type="ECO:0000256" key="1">
    <source>
        <dbReference type="SAM" id="Coils"/>
    </source>
</evidence>
<accession>A0A2V3ISY3</accession>
<feature type="domain" description="BZIP" evidence="3">
    <location>
        <begin position="156"/>
        <end position="170"/>
    </location>
</feature>
<dbReference type="AlphaFoldDB" id="A0A2V3ISY3"/>
<sequence length="278" mass="30504">MTPSPHLAAQHNQGLPSKTRLRVRYLLQPTNIASSASPPPPPPLPSLSDLQHRLPCPPALPPPRALSADSALPYPTSHAFQNHIHAPQNTLPHHVPLTSPQNSLTPTSSPSMTPTPSIHCMQIVTTPTPSGPSFSPTPPASAPPRPPAMLDKRELRRMKNRISAARSRQRKSDNFDSLTRELAEAKQVIHALTVQLSNRKEATVVAVPHDLRHVLGHDFVSVDFLMDVLRGFVSRSSMPSSASIANASMPAQQQQQHQQQQQQQLHHMHHHLHRAAHG</sequence>
<feature type="region of interest" description="Disordered" evidence="2">
    <location>
        <begin position="240"/>
        <end position="278"/>
    </location>
</feature>
<feature type="region of interest" description="Disordered" evidence="2">
    <location>
        <begin position="88"/>
        <end position="148"/>
    </location>
</feature>
<dbReference type="SMART" id="SM00338">
    <property type="entry name" value="BRLZ"/>
    <property type="match status" value="1"/>
</dbReference>
<dbReference type="Pfam" id="PF00170">
    <property type="entry name" value="bZIP_1"/>
    <property type="match status" value="1"/>
</dbReference>
<feature type="compositionally biased region" description="Pro residues" evidence="2">
    <location>
        <begin position="55"/>
        <end position="64"/>
    </location>
</feature>
<feature type="coiled-coil region" evidence="1">
    <location>
        <begin position="168"/>
        <end position="195"/>
    </location>
</feature>
<gene>
    <name evidence="4" type="ORF">BWQ96_06001</name>
</gene>
<feature type="compositionally biased region" description="Low complexity" evidence="2">
    <location>
        <begin position="105"/>
        <end position="117"/>
    </location>
</feature>
<dbReference type="CDD" id="cd14686">
    <property type="entry name" value="bZIP"/>
    <property type="match status" value="1"/>
</dbReference>
<dbReference type="SUPFAM" id="SSF57959">
    <property type="entry name" value="Leucine zipper domain"/>
    <property type="match status" value="1"/>
</dbReference>
<feature type="compositionally biased region" description="Basic residues" evidence="2">
    <location>
        <begin position="266"/>
        <end position="278"/>
    </location>
</feature>
<protein>
    <recommendedName>
        <fullName evidence="3">BZIP domain-containing protein</fullName>
    </recommendedName>
</protein>
<dbReference type="PROSITE" id="PS00036">
    <property type="entry name" value="BZIP_BASIC"/>
    <property type="match status" value="1"/>
</dbReference>
<keyword evidence="1" id="KW-0175">Coiled coil</keyword>
<name>A0A2V3ISY3_9FLOR</name>
<feature type="region of interest" description="Disordered" evidence="2">
    <location>
        <begin position="1"/>
        <end position="74"/>
    </location>
</feature>
<evidence type="ECO:0000256" key="2">
    <source>
        <dbReference type="SAM" id="MobiDB-lite"/>
    </source>
</evidence>
<evidence type="ECO:0000259" key="3">
    <source>
        <dbReference type="PROSITE" id="PS00036"/>
    </source>
</evidence>
<evidence type="ECO:0000313" key="4">
    <source>
        <dbReference type="EMBL" id="PXF44220.1"/>
    </source>
</evidence>
<evidence type="ECO:0000313" key="5">
    <source>
        <dbReference type="Proteomes" id="UP000247409"/>
    </source>
</evidence>
<reference evidence="4 5" key="1">
    <citation type="journal article" date="2018" name="Mol. Biol. Evol.">
        <title>Analysis of the draft genome of the red seaweed Gracilariopsis chorda provides insights into genome size evolution in Rhodophyta.</title>
        <authorList>
            <person name="Lee J."/>
            <person name="Yang E.C."/>
            <person name="Graf L."/>
            <person name="Yang J.H."/>
            <person name="Qiu H."/>
            <person name="Zel Zion U."/>
            <person name="Chan C.X."/>
            <person name="Stephens T.G."/>
            <person name="Weber A.P.M."/>
            <person name="Boo G.H."/>
            <person name="Boo S.M."/>
            <person name="Kim K.M."/>
            <person name="Shin Y."/>
            <person name="Jung M."/>
            <person name="Lee S.J."/>
            <person name="Yim H.S."/>
            <person name="Lee J.H."/>
            <person name="Bhattacharya D."/>
            <person name="Yoon H.S."/>
        </authorList>
    </citation>
    <scope>NUCLEOTIDE SEQUENCE [LARGE SCALE GENOMIC DNA]</scope>
    <source>
        <strain evidence="4 5">SKKU-2015</strain>
        <tissue evidence="4">Whole body</tissue>
    </source>
</reference>
<keyword evidence="5" id="KW-1185">Reference proteome</keyword>
<feature type="compositionally biased region" description="Low complexity" evidence="2">
    <location>
        <begin position="125"/>
        <end position="134"/>
    </location>
</feature>